<dbReference type="RefSeq" id="WP_088439398.1">
    <property type="nucleotide sequence ID" value="NZ_CP024724.1"/>
</dbReference>
<dbReference type="AlphaFoldDB" id="A0A246ERR2"/>
<dbReference type="PROSITE" id="PS50878">
    <property type="entry name" value="RT_POL"/>
    <property type="match status" value="1"/>
</dbReference>
<protein>
    <recommendedName>
        <fullName evidence="1">Reverse transcriptase domain-containing protein</fullName>
    </recommendedName>
</protein>
<gene>
    <name evidence="2" type="ORF">CTM62_10710</name>
</gene>
<proteinExistence type="predicted"/>
<dbReference type="Pfam" id="PF00078">
    <property type="entry name" value="RVT_1"/>
    <property type="match status" value="1"/>
</dbReference>
<feature type="domain" description="Reverse transcriptase" evidence="1">
    <location>
        <begin position="54"/>
        <end position="316"/>
    </location>
</feature>
<evidence type="ECO:0000313" key="2">
    <source>
        <dbReference type="EMBL" id="ATV27246.1"/>
    </source>
</evidence>
<dbReference type="InterPro" id="IPR043502">
    <property type="entry name" value="DNA/RNA_pol_sf"/>
</dbReference>
<dbReference type="EMBL" id="CP024724">
    <property type="protein sequence ID" value="ATV27246.1"/>
    <property type="molecule type" value="Genomic_DNA"/>
</dbReference>
<reference evidence="2 3" key="1">
    <citation type="submission" date="2017-11" db="EMBL/GenBank/DDBJ databases">
        <title>Genome sequencing of Prevotella intermedia KCOM 2837.</title>
        <authorList>
            <person name="Kook J.-K."/>
            <person name="Park S.-N."/>
            <person name="Lim Y.K."/>
        </authorList>
    </citation>
    <scope>NUCLEOTIDE SEQUENCE [LARGE SCALE GENOMIC DNA]</scope>
    <source>
        <strain evidence="2 3">KCOM 2837</strain>
    </source>
</reference>
<dbReference type="Proteomes" id="UP000229630">
    <property type="component" value="Chromosome 2"/>
</dbReference>
<dbReference type="InterPro" id="IPR000477">
    <property type="entry name" value="RT_dom"/>
</dbReference>
<evidence type="ECO:0000313" key="3">
    <source>
        <dbReference type="Proteomes" id="UP000229630"/>
    </source>
</evidence>
<name>A0A246ERR2_PREIN</name>
<organism evidence="2 3">
    <name type="scientific">Prevotella intermedia</name>
    <dbReference type="NCBI Taxonomy" id="28131"/>
    <lineage>
        <taxon>Bacteria</taxon>
        <taxon>Pseudomonadati</taxon>
        <taxon>Bacteroidota</taxon>
        <taxon>Bacteroidia</taxon>
        <taxon>Bacteroidales</taxon>
        <taxon>Prevotellaceae</taxon>
        <taxon>Prevotella</taxon>
    </lineage>
</organism>
<accession>A0A246ERR2</accession>
<dbReference type="SUPFAM" id="SSF56672">
    <property type="entry name" value="DNA/RNA polymerases"/>
    <property type="match status" value="1"/>
</dbReference>
<evidence type="ECO:0000259" key="1">
    <source>
        <dbReference type="PROSITE" id="PS50878"/>
    </source>
</evidence>
<sequence length="507" mass="59335">MKSILDLSETKAYKFFMESSNYCSLDLPQYITFDKILRYVESAVGNKTLEDILQDKQKKPSQYEKVNYQVLIKKDPQYTYRPIQLPNPFLYYLLVRQITNKGNWREIKKRFKEFQQPNIEVASLPIVKSKYQKSHKSASILNWWEEIEQKSISLSVQYKYMFTTDITDCYKSIYTHSIAWALMGKDNAKIKKGEKGYIGNIIDTYMQGMQYGQTNGIPQGSVLFDFIAEMVLGYADLLLSQELANQNITEFKILRYRDDYRIFSNKREELERIAFSLQSVLAELNFQLNTKKTFLTENIIENSLKADKAQYLSRFPLYKKTGNRIITTASSLQQEALYLHSFSKEFPNSGTLTKLLTIFSSRLQKKLKMVMNATVLIAIFTDIALYSPKTYKNIIQIISQLIPLFHTTKERKDIIRSVYDKFQLIPNIGELQVWLQRLTYQMPDVISFSEPICKIIAKEGHIKLWNNDWVGSTYENSFPYSDICTNWLVTSFTPIIDIDEVSLFEQY</sequence>
<dbReference type="CDD" id="cd01646">
    <property type="entry name" value="RT_Bac_retron_I"/>
    <property type="match status" value="1"/>
</dbReference>